<accession>A0ABS6JRZ3</accession>
<dbReference type="PANTHER" id="PTHR11941">
    <property type="entry name" value="ENOYL-COA HYDRATASE-RELATED"/>
    <property type="match status" value="1"/>
</dbReference>
<dbReference type="CDD" id="cd06558">
    <property type="entry name" value="crotonase-like"/>
    <property type="match status" value="1"/>
</dbReference>
<evidence type="ECO:0000256" key="2">
    <source>
        <dbReference type="RuleBase" id="RU003707"/>
    </source>
</evidence>
<evidence type="ECO:0000256" key="1">
    <source>
        <dbReference type="ARBA" id="ARBA00005254"/>
    </source>
</evidence>
<reference evidence="3 4" key="1">
    <citation type="submission" date="2021-06" db="EMBL/GenBank/DDBJ databases">
        <title>Bacillus sp. RD4P76, an endophyte from a halophyte.</title>
        <authorList>
            <person name="Sun J.-Q."/>
        </authorList>
    </citation>
    <scope>NUCLEOTIDE SEQUENCE [LARGE SCALE GENOMIC DNA]</scope>
    <source>
        <strain evidence="3 4">JCM 17098</strain>
    </source>
</reference>
<comment type="similarity">
    <text evidence="1 2">Belongs to the enoyl-CoA hydratase/isomerase family.</text>
</comment>
<dbReference type="SUPFAM" id="SSF52096">
    <property type="entry name" value="ClpP/crotonase"/>
    <property type="match status" value="1"/>
</dbReference>
<dbReference type="GO" id="GO:0004300">
    <property type="term" value="F:enoyl-CoA hydratase activity"/>
    <property type="evidence" value="ECO:0007669"/>
    <property type="project" value="UniProtKB-EC"/>
</dbReference>
<organism evidence="3 4">
    <name type="scientific">Evansella alkalicola</name>
    <dbReference type="NCBI Taxonomy" id="745819"/>
    <lineage>
        <taxon>Bacteria</taxon>
        <taxon>Bacillati</taxon>
        <taxon>Bacillota</taxon>
        <taxon>Bacilli</taxon>
        <taxon>Bacillales</taxon>
        <taxon>Bacillaceae</taxon>
        <taxon>Evansella</taxon>
    </lineage>
</organism>
<dbReference type="InterPro" id="IPR029045">
    <property type="entry name" value="ClpP/crotonase-like_dom_sf"/>
</dbReference>
<name>A0ABS6JRZ3_9BACI</name>
<keyword evidence="3" id="KW-0456">Lyase</keyword>
<keyword evidence="4" id="KW-1185">Reference proteome</keyword>
<dbReference type="EMBL" id="JAHQCR010000030">
    <property type="protein sequence ID" value="MBU9721195.1"/>
    <property type="molecule type" value="Genomic_DNA"/>
</dbReference>
<gene>
    <name evidence="3" type="ORF">KS407_07005</name>
</gene>
<dbReference type="PROSITE" id="PS00166">
    <property type="entry name" value="ENOYL_COA_HYDRATASE"/>
    <property type="match status" value="1"/>
</dbReference>
<dbReference type="InterPro" id="IPR018376">
    <property type="entry name" value="Enoyl-CoA_hyd/isom_CS"/>
</dbReference>
<evidence type="ECO:0000313" key="3">
    <source>
        <dbReference type="EMBL" id="MBU9721195.1"/>
    </source>
</evidence>
<dbReference type="EC" id="4.2.1.17" evidence="3"/>
<dbReference type="RefSeq" id="WP_088077969.1">
    <property type="nucleotide sequence ID" value="NZ_JAHQCR010000030.1"/>
</dbReference>
<dbReference type="NCBIfam" id="NF005803">
    <property type="entry name" value="PRK07658.1"/>
    <property type="match status" value="1"/>
</dbReference>
<dbReference type="Pfam" id="PF00378">
    <property type="entry name" value="ECH_1"/>
    <property type="match status" value="1"/>
</dbReference>
<dbReference type="Proteomes" id="UP000790580">
    <property type="component" value="Unassembled WGS sequence"/>
</dbReference>
<dbReference type="PANTHER" id="PTHR11941:SF175">
    <property type="entry name" value="ENOYL-COA HYDRATASE-RELATED"/>
    <property type="match status" value="1"/>
</dbReference>
<protein>
    <submittedName>
        <fullName evidence="3">Enoyl-CoA hydratase</fullName>
        <ecNumber evidence="3">4.2.1.17</ecNumber>
    </submittedName>
</protein>
<sequence length="265" mass="28854">MKGGIVVSTTRVQVSKDREIGYVSLNQPPANALSQTMIEEIDDAFEQLREDKDVKAVILHGEGRFFAAGADIKEFTKTTGKTKFTQLAKSGQQVFSKIEAFPKPVIAVIHGAALGGGLELAMACHIRLVTKEAKLGLPELQLGLIPGFAGTQRLPRLVGKAKATEMLLTAEPVSGEEACRIGLANHFYEEDEIMDNAVKMARKMGNKSATSIKFALELLNLSEDATVEVGQEKEAERFGDISETDDAKEGIMAFIEKRKPSFKDQ</sequence>
<dbReference type="InterPro" id="IPR001753">
    <property type="entry name" value="Enoyl-CoA_hydra/iso"/>
</dbReference>
<evidence type="ECO:0000313" key="4">
    <source>
        <dbReference type="Proteomes" id="UP000790580"/>
    </source>
</evidence>
<dbReference type="Gene3D" id="3.90.226.10">
    <property type="entry name" value="2-enoyl-CoA Hydratase, Chain A, domain 1"/>
    <property type="match status" value="1"/>
</dbReference>
<comment type="caution">
    <text evidence="3">The sequence shown here is derived from an EMBL/GenBank/DDBJ whole genome shotgun (WGS) entry which is preliminary data.</text>
</comment>
<proteinExistence type="inferred from homology"/>